<keyword evidence="1" id="KW-0732">Signal</keyword>
<dbReference type="InterPro" id="IPR028994">
    <property type="entry name" value="Integrin_alpha_N"/>
</dbReference>
<accession>A0ABY7GUF8</accession>
<dbReference type="EMBL" id="CP114040">
    <property type="protein sequence ID" value="WAS90597.1"/>
    <property type="molecule type" value="Genomic_DNA"/>
</dbReference>
<dbReference type="SUPFAM" id="SSF69318">
    <property type="entry name" value="Integrin alpha N-terminal domain"/>
    <property type="match status" value="4"/>
</dbReference>
<dbReference type="Proteomes" id="UP001164459">
    <property type="component" value="Chromosome"/>
</dbReference>
<reference evidence="2" key="1">
    <citation type="submission" date="2022-11" db="EMBL/GenBank/DDBJ databases">
        <title>Minimal conservation of predation-associated metabolite biosynthetic gene clusters underscores biosynthetic potential of Myxococcota including descriptions for ten novel species: Archangium lansinium sp. nov., Myxococcus landrumus sp. nov., Nannocystis bai.</title>
        <authorList>
            <person name="Ahearne A."/>
            <person name="Stevens C."/>
            <person name="Dowd S."/>
        </authorList>
    </citation>
    <scope>NUCLEOTIDE SEQUENCE</scope>
    <source>
        <strain evidence="2">Fl3</strain>
    </source>
</reference>
<evidence type="ECO:0000313" key="3">
    <source>
        <dbReference type="Proteomes" id="UP001164459"/>
    </source>
</evidence>
<protein>
    <submittedName>
        <fullName evidence="2">VCBS repeat-containing protein</fullName>
    </submittedName>
</protein>
<dbReference type="Gene3D" id="2.130.10.130">
    <property type="entry name" value="Integrin alpha, N-terminal"/>
    <property type="match status" value="2"/>
</dbReference>
<evidence type="ECO:0000256" key="1">
    <source>
        <dbReference type="ARBA" id="ARBA00022729"/>
    </source>
</evidence>
<dbReference type="Pfam" id="PF13517">
    <property type="entry name" value="FG-GAP_3"/>
    <property type="match status" value="4"/>
</dbReference>
<keyword evidence="3" id="KW-1185">Reference proteome</keyword>
<dbReference type="RefSeq" id="WP_269032924.1">
    <property type="nucleotide sequence ID" value="NZ_CP114040.1"/>
</dbReference>
<organism evidence="2 3">
    <name type="scientific">Nannocystis punicea</name>
    <dbReference type="NCBI Taxonomy" id="2995304"/>
    <lineage>
        <taxon>Bacteria</taxon>
        <taxon>Pseudomonadati</taxon>
        <taxon>Myxococcota</taxon>
        <taxon>Polyangia</taxon>
        <taxon>Nannocystales</taxon>
        <taxon>Nannocystaceae</taxon>
        <taxon>Nannocystis</taxon>
    </lineage>
</organism>
<proteinExistence type="predicted"/>
<evidence type="ECO:0000313" key="2">
    <source>
        <dbReference type="EMBL" id="WAS90597.1"/>
    </source>
</evidence>
<sequence>MTGLVAAIVAATGVACGGEEGRCGRLARLCAADGEWKAVAPRVEDAVEVDLDGDGELEMVVLDRSGQQLAVAWPDGPRTTWFLNGEAPVAIAGLPGALAVASTEPPVVALYGADASGRLERRSAVVLPDEPAALKAVDLAGDGAPELLVTIPEAGVIAVIDPAKGTMHEVPAGRNPLQLDTGDVDGDGILDVVVVDVGRALQVFFGTGDGQLRAAAASPAVAQMQWIDLADHDGDGDLDAFTRADSTRALVHRNDGAGRFSSPIALPFTAPADGAGLIAGPLAAGGLVGVSVPTERGFATWFGKGSTWLGRVDQSLESGGSWVGASVDGGLLIGGQGFVRRCEFVAQGAAVEIWRDFSVQSEVFSSAVTTGDLDGDPLLDVAAVLDDRLLVFRGRADRSLEKFAELDVEVDLEPMSMAIADVTGDGLADILVSDVTRVWLAQSQADGSYTLHPPHEAAGLAYKLVPLRTGPAGPATIAVIPVNDATGAFGGLGASLLRFAADGSVAEEVVFADSRAVLGAAPVDLDADGVEELLMYSRTEDTLHLDHMVPDGMGLAVAATYDLAALAGLAPHAFRPSGVAVGDLDGDGAVEALVGSSQAVVRVSGLASGDPAATVLKDIQASQILRDLDGDGRLDVATAIGYAYYFHRGRGDGTFEPEVILNDFVDVTAGAFAAVPDAQFDVVTLSRGGIATYLTRPVVLPSQTSGRAFHGLADDLVVGDVDADGHADVVTASNHPLGGLGVLWGGEADPLARGRGHGTGTSRRALAVGDLDGDGELEVVASGTGGGVQAYPFRPDARDEPIDVAALPDSYVQALAVGDLDGDGLADLVALRRGAGIVVSLARGTGPLQFAPFSPGIEVTADAGSTLELGDVDGDGDLDVLVRSNDAVESTLVLTGAGGTWSEATVLEGYAATFSPPDAAGRVELVTQEGTSIHRHDRGAPDRRTLLLEGDPMNFALLRRVADVDRDGRYDLVLVDDDGTHVWLRGEDGMERVTLTDVPLDVVWFADIDGDDRPDAVGLRNGVLFVRRTRT</sequence>
<name>A0ABY7GUF8_9BACT</name>
<dbReference type="InterPro" id="IPR013517">
    <property type="entry name" value="FG-GAP"/>
</dbReference>
<gene>
    <name evidence="2" type="ORF">O0S08_30795</name>
</gene>
<dbReference type="PANTHER" id="PTHR46580">
    <property type="entry name" value="SENSOR KINASE-RELATED"/>
    <property type="match status" value="1"/>
</dbReference>